<comment type="similarity">
    <text evidence="1 2">Belongs to the UPF0178 family.</text>
</comment>
<evidence type="ECO:0000313" key="5">
    <source>
        <dbReference type="Proteomes" id="UP000325255"/>
    </source>
</evidence>
<keyword evidence="5" id="KW-1185">Reference proteome</keyword>
<evidence type="ECO:0000256" key="3">
    <source>
        <dbReference type="SAM" id="MobiDB-lite"/>
    </source>
</evidence>
<dbReference type="Pfam" id="PF02639">
    <property type="entry name" value="DUF188"/>
    <property type="match status" value="1"/>
</dbReference>
<dbReference type="HAMAP" id="MF_00489">
    <property type="entry name" value="UPF0178"/>
    <property type="match status" value="1"/>
</dbReference>
<dbReference type="AlphaFoldDB" id="A0A5M6IMD6"/>
<dbReference type="NCBIfam" id="NF001095">
    <property type="entry name" value="PRK00124.1"/>
    <property type="match status" value="1"/>
</dbReference>
<evidence type="ECO:0000256" key="2">
    <source>
        <dbReference type="HAMAP-Rule" id="MF_00489"/>
    </source>
</evidence>
<gene>
    <name evidence="4" type="ORF">F1189_25725</name>
</gene>
<comment type="caution">
    <text evidence="4">The sequence shown here is derived from an EMBL/GenBank/DDBJ whole genome shotgun (WGS) entry which is preliminary data.</text>
</comment>
<sequence>MTEIYVDADACPVRDEVYRVSGRLELVVHVVSNGSRPLRPPGLPWVRMIVVDSGADAADDWIAERITAKDVCVTADIPLAARCLGRGAGAVAPNGHLWTEDNIGEALAGRDLARHLRESGVATGGPAPLTRADRSRFLGALDVLVRAALRGLPAGAGPARRVPWPGEDEAVRSGKEIG</sequence>
<dbReference type="PANTHER" id="PTHR35146:SF1">
    <property type="entry name" value="UPF0178 PROTEIN YAII"/>
    <property type="match status" value="1"/>
</dbReference>
<feature type="region of interest" description="Disordered" evidence="3">
    <location>
        <begin position="156"/>
        <end position="178"/>
    </location>
</feature>
<organism evidence="4 5">
    <name type="scientific">Rhodovastum atsumiense</name>
    <dbReference type="NCBI Taxonomy" id="504468"/>
    <lineage>
        <taxon>Bacteria</taxon>
        <taxon>Pseudomonadati</taxon>
        <taxon>Pseudomonadota</taxon>
        <taxon>Alphaproteobacteria</taxon>
        <taxon>Acetobacterales</taxon>
        <taxon>Acetobacteraceae</taxon>
        <taxon>Rhodovastum</taxon>
    </lineage>
</organism>
<reference evidence="4 5" key="1">
    <citation type="submission" date="2019-09" db="EMBL/GenBank/DDBJ databases">
        <title>Genome sequence of Rhodovastum atsumiense, a diverse member of the Acetobacteraceae family of non-sulfur purple photosynthetic bacteria.</title>
        <authorList>
            <person name="Meyer T."/>
            <person name="Kyndt J."/>
        </authorList>
    </citation>
    <scope>NUCLEOTIDE SEQUENCE [LARGE SCALE GENOMIC DNA]</scope>
    <source>
        <strain evidence="4 5">DSM 21279</strain>
    </source>
</reference>
<dbReference type="Proteomes" id="UP000325255">
    <property type="component" value="Unassembled WGS sequence"/>
</dbReference>
<dbReference type="PANTHER" id="PTHR35146">
    <property type="entry name" value="UPF0178 PROTEIN YAII"/>
    <property type="match status" value="1"/>
</dbReference>
<accession>A0A5M6IMD6</accession>
<name>A0A5M6IMD6_9PROT</name>
<feature type="compositionally biased region" description="Basic and acidic residues" evidence="3">
    <location>
        <begin position="169"/>
        <end position="178"/>
    </location>
</feature>
<dbReference type="OrthoDB" id="9798918at2"/>
<evidence type="ECO:0000313" key="4">
    <source>
        <dbReference type="EMBL" id="KAA5609107.1"/>
    </source>
</evidence>
<dbReference type="InterPro" id="IPR003791">
    <property type="entry name" value="UPF0178"/>
</dbReference>
<dbReference type="EMBL" id="VWPK01000059">
    <property type="protein sequence ID" value="KAA5609107.1"/>
    <property type="molecule type" value="Genomic_DNA"/>
</dbReference>
<proteinExistence type="inferred from homology"/>
<dbReference type="RefSeq" id="WP_150044257.1">
    <property type="nucleotide sequence ID" value="NZ_OW485601.1"/>
</dbReference>
<evidence type="ECO:0000256" key="1">
    <source>
        <dbReference type="ARBA" id="ARBA00008522"/>
    </source>
</evidence>
<protein>
    <recommendedName>
        <fullName evidence="2">UPF0178 protein F1189_25725</fullName>
    </recommendedName>
</protein>